<comment type="caution">
    <text evidence="1">The sequence shown here is derived from an EMBL/GenBank/DDBJ whole genome shotgun (WGS) entry which is preliminary data.</text>
</comment>
<evidence type="ECO:0008006" key="3">
    <source>
        <dbReference type="Google" id="ProtNLM"/>
    </source>
</evidence>
<protein>
    <recommendedName>
        <fullName evidence="3">SAM-dependent methyltransferase</fullName>
    </recommendedName>
</protein>
<reference evidence="1 2" key="1">
    <citation type="submission" date="2023-03" db="EMBL/GenBank/DDBJ databases">
        <title>Bacillus Genome Sequencing.</title>
        <authorList>
            <person name="Dunlap C."/>
        </authorList>
    </citation>
    <scope>NUCLEOTIDE SEQUENCE [LARGE SCALE GENOMIC DNA]</scope>
    <source>
        <strain evidence="1 2">B-41290</strain>
    </source>
</reference>
<keyword evidence="2" id="KW-1185">Reference proteome</keyword>
<dbReference type="InterPro" id="IPR029063">
    <property type="entry name" value="SAM-dependent_MTases_sf"/>
</dbReference>
<name>A0AAW9NPL1_9BACI</name>
<dbReference type="EMBL" id="JARNBH010000042">
    <property type="protein sequence ID" value="MEC0276870.1"/>
    <property type="molecule type" value="Genomic_DNA"/>
</dbReference>
<dbReference type="RefSeq" id="WP_367408411.1">
    <property type="nucleotide sequence ID" value="NZ_JARNBH010000042.1"/>
</dbReference>
<evidence type="ECO:0000313" key="1">
    <source>
        <dbReference type="EMBL" id="MEC0276870.1"/>
    </source>
</evidence>
<dbReference type="AlphaFoldDB" id="A0AAW9NPL1"/>
<proteinExistence type="predicted"/>
<dbReference type="Proteomes" id="UP001307168">
    <property type="component" value="Unassembled WGS sequence"/>
</dbReference>
<accession>A0AAW9NPL1</accession>
<dbReference type="SUPFAM" id="SSF53335">
    <property type="entry name" value="S-adenosyl-L-methionine-dependent methyltransferases"/>
    <property type="match status" value="1"/>
</dbReference>
<sequence length="243" mass="27981">MKDYFKEITNISDLYSVQINIPDEIPDEMPKYVESLGERLAKFKDHSNIEEMHAFFAVEESGSLKELRLKSAFNDAGMFGFVSWKWVNPFVEWIGTKRVLEVMAGRGWLTHALRIKGVPVIATDDFSWANGGGWKEPLTQVDHLDAIESVKLYGEQIDILIISWPYMNDTAYEVLKELHKVNPTALCVYIGEGPGGCTASDKFFSHFEDEHEMENASKWVEVQDNFQRWHGFHDRPAVGRYRK</sequence>
<organism evidence="1 2">
    <name type="scientific">Peribacillus castrilensis</name>
    <dbReference type="NCBI Taxonomy" id="2897690"/>
    <lineage>
        <taxon>Bacteria</taxon>
        <taxon>Bacillati</taxon>
        <taxon>Bacillota</taxon>
        <taxon>Bacilli</taxon>
        <taxon>Bacillales</taxon>
        <taxon>Bacillaceae</taxon>
        <taxon>Peribacillus</taxon>
    </lineage>
</organism>
<evidence type="ECO:0000313" key="2">
    <source>
        <dbReference type="Proteomes" id="UP001307168"/>
    </source>
</evidence>
<gene>
    <name evidence="1" type="ORF">P4706_28170</name>
</gene>